<evidence type="ECO:0000313" key="2">
    <source>
        <dbReference type="EMBL" id="KAK9988598.1"/>
    </source>
</evidence>
<feature type="domain" description="RNase H type-1" evidence="1">
    <location>
        <begin position="39"/>
        <end position="120"/>
    </location>
</feature>
<gene>
    <name evidence="2" type="ORF">SO802_028837</name>
</gene>
<dbReference type="InterPro" id="IPR002156">
    <property type="entry name" value="RNaseH_domain"/>
</dbReference>
<evidence type="ECO:0000313" key="3">
    <source>
        <dbReference type="Proteomes" id="UP001459277"/>
    </source>
</evidence>
<dbReference type="GO" id="GO:0003676">
    <property type="term" value="F:nucleic acid binding"/>
    <property type="evidence" value="ECO:0007669"/>
    <property type="project" value="InterPro"/>
</dbReference>
<dbReference type="Proteomes" id="UP001459277">
    <property type="component" value="Unassembled WGS sequence"/>
</dbReference>
<dbReference type="AlphaFoldDB" id="A0AAW2BSD1"/>
<dbReference type="InterPro" id="IPR052929">
    <property type="entry name" value="RNase_H-like_EbsB-rel"/>
</dbReference>
<sequence length="203" mass="22424">MAKSSIENFNDVATIDLFTPRPIHTCSWSPPPPGVFKINVDGASSDLEGNSSIRIIIRDCKDQTIATFCKPLQAHYSAELVEVLAMEQGTLLAQELQLPRVMFEGDALTVIKCHQRLCPHSGTLSSISFMSKHPLNFALSGNSIRLSIMQPMSLLNLPVGMDLFICGKGLSLPFLNHLYKQICCTNPAWQVLLLYLFLCCNAI</sequence>
<dbReference type="Gene3D" id="3.30.420.10">
    <property type="entry name" value="Ribonuclease H-like superfamily/Ribonuclease H"/>
    <property type="match status" value="1"/>
</dbReference>
<reference evidence="2 3" key="1">
    <citation type="submission" date="2024-01" db="EMBL/GenBank/DDBJ databases">
        <title>A telomere-to-telomere, gap-free genome of sweet tea (Lithocarpus litseifolius).</title>
        <authorList>
            <person name="Zhou J."/>
        </authorList>
    </citation>
    <scope>NUCLEOTIDE SEQUENCE [LARGE SCALE GENOMIC DNA]</scope>
    <source>
        <strain evidence="2">Zhou-2022a</strain>
        <tissue evidence="2">Leaf</tissue>
    </source>
</reference>
<proteinExistence type="predicted"/>
<dbReference type="Pfam" id="PF13456">
    <property type="entry name" value="RVT_3"/>
    <property type="match status" value="1"/>
</dbReference>
<keyword evidence="3" id="KW-1185">Reference proteome</keyword>
<protein>
    <recommendedName>
        <fullName evidence="1">RNase H type-1 domain-containing protein</fullName>
    </recommendedName>
</protein>
<dbReference type="GO" id="GO:0004523">
    <property type="term" value="F:RNA-DNA hybrid ribonuclease activity"/>
    <property type="evidence" value="ECO:0007669"/>
    <property type="project" value="InterPro"/>
</dbReference>
<comment type="caution">
    <text evidence="2">The sequence shown here is derived from an EMBL/GenBank/DDBJ whole genome shotgun (WGS) entry which is preliminary data.</text>
</comment>
<evidence type="ECO:0000259" key="1">
    <source>
        <dbReference type="Pfam" id="PF13456"/>
    </source>
</evidence>
<accession>A0AAW2BSD1</accession>
<dbReference type="PANTHER" id="PTHR47074:SF48">
    <property type="entry name" value="POLYNUCLEOTIDYL TRANSFERASE, RIBONUCLEASE H-LIKE SUPERFAMILY PROTEIN"/>
    <property type="match status" value="1"/>
</dbReference>
<organism evidence="2 3">
    <name type="scientific">Lithocarpus litseifolius</name>
    <dbReference type="NCBI Taxonomy" id="425828"/>
    <lineage>
        <taxon>Eukaryota</taxon>
        <taxon>Viridiplantae</taxon>
        <taxon>Streptophyta</taxon>
        <taxon>Embryophyta</taxon>
        <taxon>Tracheophyta</taxon>
        <taxon>Spermatophyta</taxon>
        <taxon>Magnoliopsida</taxon>
        <taxon>eudicotyledons</taxon>
        <taxon>Gunneridae</taxon>
        <taxon>Pentapetalae</taxon>
        <taxon>rosids</taxon>
        <taxon>fabids</taxon>
        <taxon>Fagales</taxon>
        <taxon>Fagaceae</taxon>
        <taxon>Lithocarpus</taxon>
    </lineage>
</organism>
<dbReference type="InterPro" id="IPR036397">
    <property type="entry name" value="RNaseH_sf"/>
</dbReference>
<dbReference type="EMBL" id="JAZDWU010000010">
    <property type="protein sequence ID" value="KAK9988598.1"/>
    <property type="molecule type" value="Genomic_DNA"/>
</dbReference>
<dbReference type="PANTHER" id="PTHR47074">
    <property type="entry name" value="BNAC02G40300D PROTEIN"/>
    <property type="match status" value="1"/>
</dbReference>
<name>A0AAW2BSD1_9ROSI</name>